<name>A0A1J5T7Q3_9ZZZZ</name>
<evidence type="ECO:0000313" key="3">
    <source>
        <dbReference type="EMBL" id="OIR16906.1"/>
    </source>
</evidence>
<dbReference type="GO" id="GO:0030234">
    <property type="term" value="F:enzyme regulator activity"/>
    <property type="evidence" value="ECO:0007669"/>
    <property type="project" value="InterPro"/>
</dbReference>
<protein>
    <submittedName>
        <fullName evidence="3">Nitrogen regulatory protein P-II 2</fullName>
    </submittedName>
</protein>
<dbReference type="InterPro" id="IPR002187">
    <property type="entry name" value="N-reg_PII"/>
</dbReference>
<dbReference type="InterPro" id="IPR002332">
    <property type="entry name" value="N-reg_PII_urydylation_site"/>
</dbReference>
<sequence length="112" mass="12279">MKIVTAIIKPFKLDEVREALSAIGVQGITVTEVKGFGRQKGHTELYRGAEYVVDFLPKIKLEAAIKADQLDQVIEAIEKSAQTGKIGDGKIFVQDLEQVIRIRTGETGPEAL</sequence>
<dbReference type="GO" id="GO:0005829">
    <property type="term" value="C:cytosol"/>
    <property type="evidence" value="ECO:0007669"/>
    <property type="project" value="TreeGrafter"/>
</dbReference>
<dbReference type="PROSITE" id="PS00496">
    <property type="entry name" value="PII_GLNB_UMP"/>
    <property type="match status" value="1"/>
</dbReference>
<organism evidence="3">
    <name type="scientific">mine drainage metagenome</name>
    <dbReference type="NCBI Taxonomy" id="410659"/>
    <lineage>
        <taxon>unclassified sequences</taxon>
        <taxon>metagenomes</taxon>
        <taxon>ecological metagenomes</taxon>
    </lineage>
</organism>
<keyword evidence="2" id="KW-0547">Nucleotide-binding</keyword>
<dbReference type="InterPro" id="IPR017918">
    <property type="entry name" value="N-reg_PII_CS"/>
</dbReference>
<dbReference type="PROSITE" id="PS00638">
    <property type="entry name" value="PII_GLNB_CTER"/>
    <property type="match status" value="1"/>
</dbReference>
<dbReference type="FunFam" id="3.30.70.120:FF:000001">
    <property type="entry name" value="Nitrogen regulatory protein P-II"/>
    <property type="match status" value="1"/>
</dbReference>
<evidence type="ECO:0000256" key="1">
    <source>
        <dbReference type="ARBA" id="ARBA00022553"/>
    </source>
</evidence>
<dbReference type="GO" id="GO:0006808">
    <property type="term" value="P:regulation of nitrogen utilization"/>
    <property type="evidence" value="ECO:0007669"/>
    <property type="project" value="InterPro"/>
</dbReference>
<dbReference type="PANTHER" id="PTHR30115">
    <property type="entry name" value="NITROGEN REGULATORY PROTEIN P-II"/>
    <property type="match status" value="1"/>
</dbReference>
<proteinExistence type="predicted"/>
<dbReference type="PROSITE" id="PS51343">
    <property type="entry name" value="PII_GLNB_DOM"/>
    <property type="match status" value="1"/>
</dbReference>
<dbReference type="InterPro" id="IPR015867">
    <property type="entry name" value="N-reg_PII/ATP_PRibTrfase_C"/>
</dbReference>
<gene>
    <name evidence="3" type="primary">glnK_1</name>
    <name evidence="3" type="ORF">GALL_27270</name>
</gene>
<dbReference type="SUPFAM" id="SSF54913">
    <property type="entry name" value="GlnB-like"/>
    <property type="match status" value="1"/>
</dbReference>
<dbReference type="Pfam" id="PF00543">
    <property type="entry name" value="P-II"/>
    <property type="match status" value="1"/>
</dbReference>
<dbReference type="EMBL" id="MLJW01000006">
    <property type="protein sequence ID" value="OIR16906.1"/>
    <property type="molecule type" value="Genomic_DNA"/>
</dbReference>
<dbReference type="GO" id="GO:0005524">
    <property type="term" value="F:ATP binding"/>
    <property type="evidence" value="ECO:0007669"/>
    <property type="project" value="TreeGrafter"/>
</dbReference>
<evidence type="ECO:0000256" key="2">
    <source>
        <dbReference type="ARBA" id="ARBA00022741"/>
    </source>
</evidence>
<dbReference type="AlphaFoldDB" id="A0A1J5T7Q3"/>
<dbReference type="PIRSF" id="PIRSF039144">
    <property type="entry name" value="GlnB"/>
    <property type="match status" value="1"/>
</dbReference>
<dbReference type="SMART" id="SM00938">
    <property type="entry name" value="P-II"/>
    <property type="match status" value="1"/>
</dbReference>
<accession>A0A1J5T7Q3</accession>
<dbReference type="Gene3D" id="3.30.70.120">
    <property type="match status" value="1"/>
</dbReference>
<dbReference type="InterPro" id="IPR011322">
    <property type="entry name" value="N-reg_PII-like_a/b"/>
</dbReference>
<dbReference type="PRINTS" id="PR00340">
    <property type="entry name" value="PIIGLNB"/>
</dbReference>
<dbReference type="PANTHER" id="PTHR30115:SF20">
    <property type="entry name" value="NITROGEN REGULATORY PROTEIN GLNK"/>
    <property type="match status" value="1"/>
</dbReference>
<reference evidence="3" key="1">
    <citation type="submission" date="2016-10" db="EMBL/GenBank/DDBJ databases">
        <title>Sequence of Gallionella enrichment culture.</title>
        <authorList>
            <person name="Poehlein A."/>
            <person name="Muehling M."/>
            <person name="Daniel R."/>
        </authorList>
    </citation>
    <scope>NUCLEOTIDE SEQUENCE</scope>
</reference>
<dbReference type="NCBIfam" id="NF007946">
    <property type="entry name" value="PRK10665.1"/>
    <property type="match status" value="1"/>
</dbReference>
<comment type="caution">
    <text evidence="3">The sequence shown here is derived from an EMBL/GenBank/DDBJ whole genome shotgun (WGS) entry which is preliminary data.</text>
</comment>
<keyword evidence="1" id="KW-0597">Phosphoprotein</keyword>